<evidence type="ECO:0000313" key="1">
    <source>
        <dbReference type="EMBL" id="CAG8978784.1"/>
    </source>
</evidence>
<accession>A0A9N9LP67</accession>
<proteinExistence type="predicted"/>
<protein>
    <submittedName>
        <fullName evidence="1">Uncharacterized protein</fullName>
    </submittedName>
</protein>
<organism evidence="1 2">
    <name type="scientific">Hymenoscyphus albidus</name>
    <dbReference type="NCBI Taxonomy" id="595503"/>
    <lineage>
        <taxon>Eukaryota</taxon>
        <taxon>Fungi</taxon>
        <taxon>Dikarya</taxon>
        <taxon>Ascomycota</taxon>
        <taxon>Pezizomycotina</taxon>
        <taxon>Leotiomycetes</taxon>
        <taxon>Helotiales</taxon>
        <taxon>Helotiaceae</taxon>
        <taxon>Hymenoscyphus</taxon>
    </lineage>
</organism>
<reference evidence="1" key="1">
    <citation type="submission" date="2021-07" db="EMBL/GenBank/DDBJ databases">
        <authorList>
            <person name="Durling M."/>
        </authorList>
    </citation>
    <scope>NUCLEOTIDE SEQUENCE</scope>
</reference>
<comment type="caution">
    <text evidence="1">The sequence shown here is derived from an EMBL/GenBank/DDBJ whole genome shotgun (WGS) entry which is preliminary data.</text>
</comment>
<dbReference type="AlphaFoldDB" id="A0A9N9LP67"/>
<keyword evidence="2" id="KW-1185">Reference proteome</keyword>
<dbReference type="Proteomes" id="UP000701801">
    <property type="component" value="Unassembled WGS sequence"/>
</dbReference>
<evidence type="ECO:0000313" key="2">
    <source>
        <dbReference type="Proteomes" id="UP000701801"/>
    </source>
</evidence>
<sequence>MEICMTLDEHSEKTAIEVEFAKGVEIATEAEIEMEVEIGTEFARKADNERKAEIVIVIESVRKVEIGTEFVRKVEVEKEAEMHVQSNKQPLPLGSSQRRPLYHMYIWLRGEGGTVGIPAGHPTNPVLVGLWMLDVEVTLVITRVSIEFSLKPVLYPIRAKV</sequence>
<dbReference type="EMBL" id="CAJVRM010000280">
    <property type="protein sequence ID" value="CAG8978784.1"/>
    <property type="molecule type" value="Genomic_DNA"/>
</dbReference>
<gene>
    <name evidence="1" type="ORF">HYALB_00011049</name>
</gene>
<name>A0A9N9LP67_9HELO</name>
<dbReference type="OrthoDB" id="10378272at2759"/>